<evidence type="ECO:0000256" key="4">
    <source>
        <dbReference type="SAM" id="SignalP"/>
    </source>
</evidence>
<feature type="transmembrane region" description="Helical" evidence="3">
    <location>
        <begin position="756"/>
        <end position="774"/>
    </location>
</feature>
<dbReference type="Gene3D" id="2.120.10.80">
    <property type="entry name" value="Kelch-type beta propeller"/>
    <property type="match status" value="3"/>
</dbReference>
<dbReference type="Proteomes" id="UP000187209">
    <property type="component" value="Unassembled WGS sequence"/>
</dbReference>
<dbReference type="EMBL" id="MPUH01000463">
    <property type="protein sequence ID" value="OMJ79590.1"/>
    <property type="molecule type" value="Genomic_DNA"/>
</dbReference>
<dbReference type="SUPFAM" id="SSF117281">
    <property type="entry name" value="Kelch motif"/>
    <property type="match status" value="1"/>
</dbReference>
<feature type="chain" id="PRO_5012232679" description="Tyrosine-protein kinase ephrin type A/B receptor-like domain-containing protein" evidence="4">
    <location>
        <begin position="24"/>
        <end position="1122"/>
    </location>
</feature>
<dbReference type="Gene3D" id="2.10.50.10">
    <property type="entry name" value="Tumor Necrosis Factor Receptor, subunit A, domain 2"/>
    <property type="match status" value="1"/>
</dbReference>
<dbReference type="SMART" id="SM01411">
    <property type="entry name" value="Ephrin_rec_like"/>
    <property type="match status" value="1"/>
</dbReference>
<dbReference type="PANTHER" id="PTHR46093">
    <property type="entry name" value="ACYL-COA-BINDING DOMAIN-CONTAINING PROTEIN 5"/>
    <property type="match status" value="1"/>
</dbReference>
<feature type="transmembrane region" description="Helical" evidence="3">
    <location>
        <begin position="810"/>
        <end position="829"/>
    </location>
</feature>
<dbReference type="InterPro" id="IPR011641">
    <property type="entry name" value="Tyr-kin_ephrin_A/B_rcpt-like"/>
</dbReference>
<dbReference type="SUPFAM" id="SSF57184">
    <property type="entry name" value="Growth factor receptor domain"/>
    <property type="match status" value="1"/>
</dbReference>
<name>A0A1R2BS60_9CILI</name>
<dbReference type="AlphaFoldDB" id="A0A1R2BS60"/>
<keyword evidence="7" id="KW-1185">Reference proteome</keyword>
<dbReference type="InterPro" id="IPR011043">
    <property type="entry name" value="Gal_Oxase/kelch_b-propeller"/>
</dbReference>
<dbReference type="Pfam" id="PF07699">
    <property type="entry name" value="Ephrin_rec_like"/>
    <property type="match status" value="1"/>
</dbReference>
<reference evidence="6 7" key="1">
    <citation type="submission" date="2016-11" db="EMBL/GenBank/DDBJ databases">
        <title>The macronuclear genome of Stentor coeruleus: a giant cell with tiny introns.</title>
        <authorList>
            <person name="Slabodnick M."/>
            <person name="Ruby J.G."/>
            <person name="Reiff S.B."/>
            <person name="Swart E.C."/>
            <person name="Gosai S."/>
            <person name="Prabakaran S."/>
            <person name="Witkowska E."/>
            <person name="Larue G.E."/>
            <person name="Fisher S."/>
            <person name="Freeman R.M."/>
            <person name="Gunawardena J."/>
            <person name="Chu W."/>
            <person name="Stover N.A."/>
            <person name="Gregory B.D."/>
            <person name="Nowacki M."/>
            <person name="Derisi J."/>
            <person name="Roy S.W."/>
            <person name="Marshall W.F."/>
            <person name="Sood P."/>
        </authorList>
    </citation>
    <scope>NUCLEOTIDE SEQUENCE [LARGE SCALE GENOMIC DNA]</scope>
    <source>
        <strain evidence="6">WM001</strain>
    </source>
</reference>
<dbReference type="Pfam" id="PF24681">
    <property type="entry name" value="Kelch_KLHDC2_KLHL20_DRC7"/>
    <property type="match status" value="2"/>
</dbReference>
<evidence type="ECO:0000259" key="5">
    <source>
        <dbReference type="Pfam" id="PF07699"/>
    </source>
</evidence>
<sequence>MLILFPCLIVQAFIISKIPPSGPAPNPMLKSKATYLPNTKEILLFGGQDVSTSEYKSTLYTFNIESLVWGEIIPQSYENPPGLIYAEIFLVSENKILVFFGEMKNAISSKVYSFDLKTKIWNTEQLSGDNIIGRVSYACSDFYYKGVKYLAIYGGLTSNGIDDSFYIIDFITLKVRKIENKGDIPSKGHGITLIYYQEKLYLYGARWPLEAFENQGTSMHLFDLSTETWHLVLFTTSFPPVRFFHSAFLYKDSMLIFFGDNLEKSLSNNDTWSYNFTTSLWTNKGIFPSSTLYSSILIDTKVYVLFGIINLAFVNTVSTFDISTPYIIKNDIVSHRNFPQKRRNHCIKKINDSIYLFGGISEHGEYLNDVWRFDNKTEKWYYIITNGTIPIGRAFFGCGISVGTGILIYGGQSASGNLKDFYFYDVTANIWGEMFIGSYNPGERSKLCLTSTLYFSFIIGGVKDNNYFKDIWMYDYSTEKFTKILDLPNVLANAQCWSELNGSDFLLYVISGNNMNYRQHDYNYKILVYKTDGEYTGKILLNYSNTELDVTESALIKTENGFLLISGSKWYNFLKPIVYSYDLNTGQVIKKNIGNHMAMFGHSADHMGDSIYVFGGGFSNDLVKMPESVSNTFYKFQKEEGGIEIGCSSGTVKKGDYCEPCQNGQFYNDSGCFPCPPGTFSRKTSAEGLSSCLPCDNGYYNQKEGSLFCYECPAYSLCPIGSSYLLEFTSYPISAQNQPQAYEGKTSIISNVVNKAWLYFSLFAVFFTFAIYRISSLWKNIEMMDLFVADHGQEVDVPVVYRKTKLGGLFSIYFLLAVSIVVLGSFLTFELDNITEIKALVPLVTIKEKILANDFTIISTFYTYGGLCKSDFSGIDFLSITETNIKYKQRNTQTYFISSNCIVEINYSDIIFSENAIITIKLSERTARASYISVNITISSSIPSESSNIYLPIIPSDEKQILVGPRPSVISLNAIPSIFYSQDTKWPNKITGYHLALSENVVVGETATQKTINSKAFLNEQFIFRIGNSALVTQRNSNSSWFIFIGGLLGSVFGLFGTFTTFLGICEDWTEKIMKRLENRNAIKNIVNKRLDIHINFSIPNKNQRRKSVKILPATLEDMKHI</sequence>
<gene>
    <name evidence="6" type="ORF">SteCoe_20359</name>
</gene>
<evidence type="ECO:0000313" key="7">
    <source>
        <dbReference type="Proteomes" id="UP000187209"/>
    </source>
</evidence>
<keyword evidence="3" id="KW-1133">Transmembrane helix</keyword>
<dbReference type="PANTHER" id="PTHR46093:SF18">
    <property type="entry name" value="FIBRONECTIN TYPE-III DOMAIN-CONTAINING PROTEIN"/>
    <property type="match status" value="1"/>
</dbReference>
<feature type="domain" description="Tyrosine-protein kinase ephrin type A/B receptor-like" evidence="5">
    <location>
        <begin position="684"/>
        <end position="715"/>
    </location>
</feature>
<evidence type="ECO:0000313" key="6">
    <source>
        <dbReference type="EMBL" id="OMJ79590.1"/>
    </source>
</evidence>
<protein>
    <recommendedName>
        <fullName evidence="5">Tyrosine-protein kinase ephrin type A/B receptor-like domain-containing protein</fullName>
    </recommendedName>
</protein>
<dbReference type="SUPFAM" id="SSF50965">
    <property type="entry name" value="Galactose oxidase, central domain"/>
    <property type="match status" value="2"/>
</dbReference>
<keyword evidence="4" id="KW-0732">Signal</keyword>
<proteinExistence type="predicted"/>
<comment type="caution">
    <text evidence="6">The sequence shown here is derived from an EMBL/GenBank/DDBJ whole genome shotgun (WGS) entry which is preliminary data.</text>
</comment>
<keyword evidence="3" id="KW-0812">Transmembrane</keyword>
<accession>A0A1R2BS60</accession>
<evidence type="ECO:0000256" key="1">
    <source>
        <dbReference type="ARBA" id="ARBA00022441"/>
    </source>
</evidence>
<feature type="signal peptide" evidence="4">
    <location>
        <begin position="1"/>
        <end position="23"/>
    </location>
</feature>
<keyword evidence="1" id="KW-0880">Kelch repeat</keyword>
<dbReference type="InterPro" id="IPR009030">
    <property type="entry name" value="Growth_fac_rcpt_cys_sf"/>
</dbReference>
<keyword evidence="3" id="KW-0472">Membrane</keyword>
<dbReference type="CDD" id="cd00185">
    <property type="entry name" value="TNFRSF"/>
    <property type="match status" value="1"/>
</dbReference>
<dbReference type="OrthoDB" id="410491at2759"/>
<dbReference type="InterPro" id="IPR015915">
    <property type="entry name" value="Kelch-typ_b-propeller"/>
</dbReference>
<evidence type="ECO:0000256" key="2">
    <source>
        <dbReference type="ARBA" id="ARBA00022737"/>
    </source>
</evidence>
<evidence type="ECO:0000256" key="3">
    <source>
        <dbReference type="SAM" id="Phobius"/>
    </source>
</evidence>
<feature type="transmembrane region" description="Helical" evidence="3">
    <location>
        <begin position="1041"/>
        <end position="1066"/>
    </location>
</feature>
<organism evidence="6 7">
    <name type="scientific">Stentor coeruleus</name>
    <dbReference type="NCBI Taxonomy" id="5963"/>
    <lineage>
        <taxon>Eukaryota</taxon>
        <taxon>Sar</taxon>
        <taxon>Alveolata</taxon>
        <taxon>Ciliophora</taxon>
        <taxon>Postciliodesmatophora</taxon>
        <taxon>Heterotrichea</taxon>
        <taxon>Heterotrichida</taxon>
        <taxon>Stentoridae</taxon>
        <taxon>Stentor</taxon>
    </lineage>
</organism>
<keyword evidence="2" id="KW-0677">Repeat</keyword>